<feature type="transmembrane region" description="Helical" evidence="1">
    <location>
        <begin position="116"/>
        <end position="136"/>
    </location>
</feature>
<gene>
    <name evidence="2" type="ORF">SacazDRAFT_00424</name>
</gene>
<name>H8G8G4_9PSEU</name>
<dbReference type="GO" id="GO:0015996">
    <property type="term" value="P:chlorophyll catabolic process"/>
    <property type="evidence" value="ECO:0007669"/>
    <property type="project" value="TreeGrafter"/>
</dbReference>
<keyword evidence="3" id="KW-1185">Reference proteome</keyword>
<proteinExistence type="predicted"/>
<dbReference type="AlphaFoldDB" id="H8G8G4"/>
<dbReference type="PANTHER" id="PTHR33428:SF2">
    <property type="entry name" value="CHLOROPHYLLASE-2"/>
    <property type="match status" value="1"/>
</dbReference>
<evidence type="ECO:0000313" key="3">
    <source>
        <dbReference type="Proteomes" id="UP000004705"/>
    </source>
</evidence>
<reference evidence="2 3" key="1">
    <citation type="journal article" date="2012" name="Stand. Genomic Sci.">
        <title>Genome sequence of the soil bacterium Saccharomonospora azurea type strain (NA-128(T)).</title>
        <authorList>
            <person name="Klenk H.P."/>
            <person name="Held B."/>
            <person name="Lucas S."/>
            <person name="Lapidus A."/>
            <person name="Copeland A."/>
            <person name="Hammon N."/>
            <person name="Pitluck S."/>
            <person name="Goodwin L.A."/>
            <person name="Han C."/>
            <person name="Tapia R."/>
            <person name="Brambilla E.M."/>
            <person name="Potter G."/>
            <person name="Land M."/>
            <person name="Ivanova N."/>
            <person name="Rohde M."/>
            <person name="Goker M."/>
            <person name="Detter J.C."/>
            <person name="Kyrpides N.C."/>
            <person name="Woyke T."/>
        </authorList>
    </citation>
    <scope>NUCLEOTIDE SEQUENCE [LARGE SCALE GENOMIC DNA]</scope>
    <source>
        <strain evidence="2 3">NA-128</strain>
    </source>
</reference>
<dbReference type="HOGENOM" id="CLU_020973_0_0_11"/>
<feature type="transmembrane region" description="Helical" evidence="1">
    <location>
        <begin position="26"/>
        <end position="46"/>
    </location>
</feature>
<dbReference type="SUPFAM" id="SSF53474">
    <property type="entry name" value="alpha/beta-Hydrolases"/>
    <property type="match status" value="1"/>
</dbReference>
<feature type="transmembrane region" description="Helical" evidence="1">
    <location>
        <begin position="53"/>
        <end position="75"/>
    </location>
</feature>
<keyword evidence="1" id="KW-0472">Membrane</keyword>
<keyword evidence="1" id="KW-0812">Transmembrane</keyword>
<dbReference type="EMBL" id="CM001466">
    <property type="protein sequence ID" value="EHY87398.1"/>
    <property type="molecule type" value="Genomic_DNA"/>
</dbReference>
<evidence type="ECO:0008006" key="4">
    <source>
        <dbReference type="Google" id="ProtNLM"/>
    </source>
</evidence>
<protein>
    <recommendedName>
        <fullName evidence="4">Chlorophyllase</fullName>
    </recommendedName>
</protein>
<dbReference type="Gene3D" id="3.40.50.1820">
    <property type="entry name" value="alpha/beta hydrolase"/>
    <property type="match status" value="1"/>
</dbReference>
<dbReference type="InterPro" id="IPR029058">
    <property type="entry name" value="AB_hydrolase_fold"/>
</dbReference>
<sequence>MTIALVAWNTVDQVVPGVGGALAGQLAVNVALAVGIAVVVTGLLFVTVGRWVALPWAYTATLVLSLVLLLTLGAGATFTGYVLAVGVLVVGVSLLGAGLGGLWPRRGRRPLRVRDGRVAALGLAVLVLGASGGWLATVGQGPVVVVDEGQAPSVLGDDLSAPGPYAVAELTYGSGSDRRPAYGAEAALTTDPVDVSSLVAGWDDRRRELWGFGADAFPLNARVWYPEGEGPFPLVLLVHGNKSNASASEDGFRYLGEHLAGHGVIAASVDQNFLNTGVLDRSGGLRGVERVRAALLRDHVAAWKSWTERDGTPFTDKVDLDAVGLLGHSRGGEAVAAATELLQREPIDGVRVRSVLALAPSDGQARPGGPAVTLRDVNYLVLQGSHDADVVSFGGLNQYERVEFSGGEYRFAAALYVERANHGQFNSRWGRHDVGYGLPTLFLDDAALLPGEEQRRIARLYATAYFTSTLGEDAGASPGLAVFRDHRVADPWLPRTNYVSRFTDSTTVTAEEGTVRVDAATRSTGPLPLRGGPGEDPVHRLEWSAEQRPVVAADVAGGPDVDAVVFDAVATGGPASITVRAVDAAGEHASHSPADSRPLRTPLVGQYLVARWLHAAPVFEPVPQTYRVPVDDLTRDNPAFDPARLTSVELVIDAPGAGSAIVSDLGVTGGPEA</sequence>
<dbReference type="Proteomes" id="UP000004705">
    <property type="component" value="Chromosome"/>
</dbReference>
<dbReference type="PANTHER" id="PTHR33428">
    <property type="entry name" value="CHLOROPHYLLASE-2, CHLOROPLASTIC"/>
    <property type="match status" value="1"/>
</dbReference>
<evidence type="ECO:0000313" key="2">
    <source>
        <dbReference type="EMBL" id="EHY87398.1"/>
    </source>
</evidence>
<dbReference type="GO" id="GO:0047746">
    <property type="term" value="F:chlorophyllase activity"/>
    <property type="evidence" value="ECO:0007669"/>
    <property type="project" value="TreeGrafter"/>
</dbReference>
<evidence type="ECO:0000256" key="1">
    <source>
        <dbReference type="SAM" id="Phobius"/>
    </source>
</evidence>
<accession>H8G8G4</accession>
<keyword evidence="1" id="KW-1133">Transmembrane helix</keyword>
<organism evidence="2 3">
    <name type="scientific">Saccharomonospora azurea NA-128</name>
    <dbReference type="NCBI Taxonomy" id="882081"/>
    <lineage>
        <taxon>Bacteria</taxon>
        <taxon>Bacillati</taxon>
        <taxon>Actinomycetota</taxon>
        <taxon>Actinomycetes</taxon>
        <taxon>Pseudonocardiales</taxon>
        <taxon>Pseudonocardiaceae</taxon>
        <taxon>Saccharomonospora</taxon>
    </lineage>
</organism>
<feature type="transmembrane region" description="Helical" evidence="1">
    <location>
        <begin position="81"/>
        <end position="104"/>
    </location>
</feature>